<evidence type="ECO:0000256" key="1">
    <source>
        <dbReference type="SAM" id="Coils"/>
    </source>
</evidence>
<feature type="compositionally biased region" description="Low complexity" evidence="2">
    <location>
        <begin position="1196"/>
        <end position="1209"/>
    </location>
</feature>
<accession>A0AAD7ELH1</accession>
<gene>
    <name evidence="3" type="ORF">DFH08DRAFT_876634</name>
</gene>
<evidence type="ECO:0000256" key="2">
    <source>
        <dbReference type="SAM" id="MobiDB-lite"/>
    </source>
</evidence>
<feature type="compositionally biased region" description="Basic residues" evidence="2">
    <location>
        <begin position="1228"/>
        <end position="1240"/>
    </location>
</feature>
<keyword evidence="1" id="KW-0175">Coiled coil</keyword>
<dbReference type="Proteomes" id="UP001218218">
    <property type="component" value="Unassembled WGS sequence"/>
</dbReference>
<keyword evidence="4" id="KW-1185">Reference proteome</keyword>
<feature type="compositionally biased region" description="Low complexity" evidence="2">
    <location>
        <begin position="152"/>
        <end position="172"/>
    </location>
</feature>
<proteinExistence type="predicted"/>
<feature type="region of interest" description="Disordered" evidence="2">
    <location>
        <begin position="1189"/>
        <end position="1240"/>
    </location>
</feature>
<evidence type="ECO:0000313" key="3">
    <source>
        <dbReference type="EMBL" id="KAJ7337367.1"/>
    </source>
</evidence>
<feature type="compositionally biased region" description="Low complexity" evidence="2">
    <location>
        <begin position="204"/>
        <end position="218"/>
    </location>
</feature>
<name>A0AAD7ELH1_9AGAR</name>
<reference evidence="3" key="1">
    <citation type="submission" date="2023-03" db="EMBL/GenBank/DDBJ databases">
        <title>Massive genome expansion in bonnet fungi (Mycena s.s.) driven by repeated elements and novel gene families across ecological guilds.</title>
        <authorList>
            <consortium name="Lawrence Berkeley National Laboratory"/>
            <person name="Harder C.B."/>
            <person name="Miyauchi S."/>
            <person name="Viragh M."/>
            <person name="Kuo A."/>
            <person name="Thoen E."/>
            <person name="Andreopoulos B."/>
            <person name="Lu D."/>
            <person name="Skrede I."/>
            <person name="Drula E."/>
            <person name="Henrissat B."/>
            <person name="Morin E."/>
            <person name="Kohler A."/>
            <person name="Barry K."/>
            <person name="LaButti K."/>
            <person name="Morin E."/>
            <person name="Salamov A."/>
            <person name="Lipzen A."/>
            <person name="Mereny Z."/>
            <person name="Hegedus B."/>
            <person name="Baldrian P."/>
            <person name="Stursova M."/>
            <person name="Weitz H."/>
            <person name="Taylor A."/>
            <person name="Grigoriev I.V."/>
            <person name="Nagy L.G."/>
            <person name="Martin F."/>
            <person name="Kauserud H."/>
        </authorList>
    </citation>
    <scope>NUCLEOTIDE SEQUENCE</scope>
    <source>
        <strain evidence="3">CBHHK002</strain>
    </source>
</reference>
<feature type="region of interest" description="Disordered" evidence="2">
    <location>
        <begin position="1058"/>
        <end position="1102"/>
    </location>
</feature>
<feature type="coiled-coil region" evidence="1">
    <location>
        <begin position="988"/>
        <end position="1028"/>
    </location>
</feature>
<sequence length="1240" mass="140259">MTSEVVEYRRVMFPPLLGDSTHIPFFSVEDAPGWMTARGYALYQELNLAERLDPLRDHRYASLRQLRAYREQVVGEAYVNHPFFQVDRAEDWVAPAPFNTWMRLMQELEEERGRKVNRSEAGSIRSYTPGFSVVASPPRSRTMSLAGRSDRLSCSPCSRSSSVHPNSRRSYSTCSGFSSRAASPSAILAFDLNIPSMIQPLHVESPPTLPETTATTPEGVTLKSSRRRGKGKGKPVEEDPDPRIKVTRELYVDRIIPVTTAPKTWTVPHDEAAYKLDVQTNPDLLKNKKGNKMRTIDSYIKAEDQDGSSGHAGPKGDVWVYAFSEERVRARRAQLQCKGIYVCEFVSEELFGDCERFEPDEQAMRDLWNHELDANDCEAAAPEAILSRFYTRVINSKCKTECDGVPIMKLLNNGPNQYGKLYFIGCSKWHPGKRWLHRYHSIPPNVDEETFRYVLENKGRVPEGTVPTLNAQCVLSTHPRLGLKHCVFSHVLDGVIHPAKLLQRRCDTELIILIPVPPPDDPTSPYYYKWLPEYAFQAILTFRNGHNHPAHPHIKPSGEDERLLGAAMDTLGTENLTVQTLLNAQSTQTIYDGKRVSAVSPAFADVRKIRDRIATHRKVKFPAGTGFSGVQHYMQTKDRALPVSERYIHAAMSKGDFNLVVTLHPQLAKFIHGVLALAIDYTFKRVEGDMDEWEVVGFSERFKCRIPFASFYCDRKTKPAFEQLFIELFDAVYRVTGDKFQLRPFYPDANCRIFIMDGEVAQVQGFGEFLAQYNTISISSIVEGNSLEYVAYCLKTCVVHFQRHCDELHRIEKVPLDVVKELRKILGAKDQAAVDEWHRYCAAQTHTAVQNWYTQKLANPWYLPSISPFLSKIAPNDYNLTPNTTNLAESAHAGTNAQTSTHLALLPGILRKYTRDNVQVDEIHRIIRNGVMRKRWNGPSEREKLSAQRKGWATKAAFERSEHLIAFDELTQEREEGQEEWKFSLSRQKAIQGEIEELQEQLKADRRREDLRTEVKVLRLEIDAEKQNRRDWVSHRGEIDSKLRELRTGPLKGVQIHGRHTLIDSNSDTPIPASTDNSNNDNATISDATGNSLSDEPTSSTTLYLTNTDTQMDSHSGFELDPELDPNYELFNGMALQTDDTDSGFDYKLFNDNTLQTDDTNSSFGFNIDSSTTPAHSDTDVSQIITAPATLPSGSVPGPAVLAPATTTAVRRRRQQSVDANDIVEGSRRRKQSKRARGEA</sequence>
<comment type="caution">
    <text evidence="3">The sequence shown here is derived from an EMBL/GenBank/DDBJ whole genome shotgun (WGS) entry which is preliminary data.</text>
</comment>
<dbReference type="EMBL" id="JARIHO010000029">
    <property type="protein sequence ID" value="KAJ7337367.1"/>
    <property type="molecule type" value="Genomic_DNA"/>
</dbReference>
<evidence type="ECO:0000313" key="4">
    <source>
        <dbReference type="Proteomes" id="UP001218218"/>
    </source>
</evidence>
<feature type="region of interest" description="Disordered" evidence="2">
    <location>
        <begin position="135"/>
        <end position="175"/>
    </location>
</feature>
<dbReference type="AlphaFoldDB" id="A0AAD7ELH1"/>
<feature type="region of interest" description="Disordered" evidence="2">
    <location>
        <begin position="203"/>
        <end position="241"/>
    </location>
</feature>
<protein>
    <recommendedName>
        <fullName evidence="5">Transposase</fullName>
    </recommendedName>
</protein>
<organism evidence="3 4">
    <name type="scientific">Mycena albidolilacea</name>
    <dbReference type="NCBI Taxonomy" id="1033008"/>
    <lineage>
        <taxon>Eukaryota</taxon>
        <taxon>Fungi</taxon>
        <taxon>Dikarya</taxon>
        <taxon>Basidiomycota</taxon>
        <taxon>Agaricomycotina</taxon>
        <taxon>Agaricomycetes</taxon>
        <taxon>Agaricomycetidae</taxon>
        <taxon>Agaricales</taxon>
        <taxon>Marasmiineae</taxon>
        <taxon>Mycenaceae</taxon>
        <taxon>Mycena</taxon>
    </lineage>
</organism>
<evidence type="ECO:0008006" key="5">
    <source>
        <dbReference type="Google" id="ProtNLM"/>
    </source>
</evidence>
<feature type="compositionally biased region" description="Polar residues" evidence="2">
    <location>
        <begin position="1063"/>
        <end position="1102"/>
    </location>
</feature>
<feature type="compositionally biased region" description="Basic residues" evidence="2">
    <location>
        <begin position="224"/>
        <end position="233"/>
    </location>
</feature>